<name>A0A238V4Q3_9RHOB</name>
<reference evidence="1 2" key="1">
    <citation type="submission" date="2017-06" db="EMBL/GenBank/DDBJ databases">
        <authorList>
            <person name="Kim H.J."/>
            <person name="Triplett B.A."/>
        </authorList>
    </citation>
    <scope>NUCLEOTIDE SEQUENCE [LARGE SCALE GENOMIC DNA]</scope>
    <source>
        <strain evidence="1 2">DSM 29052</strain>
    </source>
</reference>
<evidence type="ECO:0000313" key="1">
    <source>
        <dbReference type="EMBL" id="SNR28583.1"/>
    </source>
</evidence>
<protein>
    <submittedName>
        <fullName evidence="1">Uncharacterized protein</fullName>
    </submittedName>
</protein>
<dbReference type="EMBL" id="FZNN01000001">
    <property type="protein sequence ID" value="SNR28583.1"/>
    <property type="molecule type" value="Genomic_DNA"/>
</dbReference>
<organism evidence="1 2">
    <name type="scientific">Puniceibacterium sediminis</name>
    <dbReference type="NCBI Taxonomy" id="1608407"/>
    <lineage>
        <taxon>Bacteria</taxon>
        <taxon>Pseudomonadati</taxon>
        <taxon>Pseudomonadota</taxon>
        <taxon>Alphaproteobacteria</taxon>
        <taxon>Rhodobacterales</taxon>
        <taxon>Paracoccaceae</taxon>
        <taxon>Puniceibacterium</taxon>
    </lineage>
</organism>
<evidence type="ECO:0000313" key="2">
    <source>
        <dbReference type="Proteomes" id="UP000198417"/>
    </source>
</evidence>
<accession>A0A238V4Q3</accession>
<sequence length="44" mass="5091">MGHGRTDEFRKDAVRVALTIARQSKHSFDERDAGRWLMIWVSGC</sequence>
<keyword evidence="2" id="KW-1185">Reference proteome</keyword>
<gene>
    <name evidence="1" type="ORF">SAMN06265370_101543</name>
</gene>
<proteinExistence type="predicted"/>
<dbReference type="Proteomes" id="UP000198417">
    <property type="component" value="Unassembled WGS sequence"/>
</dbReference>
<dbReference type="AlphaFoldDB" id="A0A238V4Q3"/>